<dbReference type="Proteomes" id="UP000660668">
    <property type="component" value="Unassembled WGS sequence"/>
</dbReference>
<evidence type="ECO:0000313" key="2">
    <source>
        <dbReference type="EMBL" id="MBF4768493.1"/>
    </source>
</evidence>
<protein>
    <submittedName>
        <fullName evidence="2">Uncharacterized protein</fullName>
    </submittedName>
</protein>
<feature type="region of interest" description="Disordered" evidence="1">
    <location>
        <begin position="1"/>
        <end position="51"/>
    </location>
</feature>
<gene>
    <name evidence="2" type="ORF">ISU10_12025</name>
</gene>
<dbReference type="AlphaFoldDB" id="A0A930YIV4"/>
<reference evidence="2" key="1">
    <citation type="submission" date="2020-11" db="EMBL/GenBank/DDBJ databases">
        <title>Nocardioides cynanchi sp. nov., isolated from soil of rhizosphere of Cynanchum wilfordii.</title>
        <authorList>
            <person name="Lee J.-S."/>
            <person name="Suh M.K."/>
            <person name="Kim J.-S."/>
        </authorList>
    </citation>
    <scope>NUCLEOTIDE SEQUENCE</scope>
    <source>
        <strain evidence="2">KCTC 19276</strain>
    </source>
</reference>
<organism evidence="2 3">
    <name type="scientific">Nocardioides agariphilus</name>
    <dbReference type="NCBI Taxonomy" id="433664"/>
    <lineage>
        <taxon>Bacteria</taxon>
        <taxon>Bacillati</taxon>
        <taxon>Actinomycetota</taxon>
        <taxon>Actinomycetes</taxon>
        <taxon>Propionibacteriales</taxon>
        <taxon>Nocardioidaceae</taxon>
        <taxon>Nocardioides</taxon>
    </lineage>
</organism>
<comment type="caution">
    <text evidence="2">The sequence shown here is derived from an EMBL/GenBank/DDBJ whole genome shotgun (WGS) entry which is preliminary data.</text>
</comment>
<keyword evidence="3" id="KW-1185">Reference proteome</keyword>
<evidence type="ECO:0000256" key="1">
    <source>
        <dbReference type="SAM" id="MobiDB-lite"/>
    </source>
</evidence>
<sequence length="64" mass="6645">MAGQPAGVSSAAPCRPAVDGAREERPSGGAKDGTCGARVRTSFHDDDNDGTYDRKLVLVVPLVF</sequence>
<evidence type="ECO:0000313" key="3">
    <source>
        <dbReference type="Proteomes" id="UP000660668"/>
    </source>
</evidence>
<name>A0A930YIV4_9ACTN</name>
<dbReference type="EMBL" id="JADKPO010000014">
    <property type="protein sequence ID" value="MBF4768493.1"/>
    <property type="molecule type" value="Genomic_DNA"/>
</dbReference>
<proteinExistence type="predicted"/>
<dbReference type="RefSeq" id="WP_194696635.1">
    <property type="nucleotide sequence ID" value="NZ_JADKPO010000014.1"/>
</dbReference>
<accession>A0A930YIV4</accession>